<evidence type="ECO:0000313" key="6">
    <source>
        <dbReference type="EMBL" id="MTD34235.1"/>
    </source>
</evidence>
<keyword evidence="2" id="KW-0479">Metal-binding</keyword>
<comment type="cofactor">
    <cofactor evidence="1">
        <name>FAD</name>
        <dbReference type="ChEBI" id="CHEBI:57692"/>
    </cofactor>
</comment>
<feature type="domain" description="2Fe-2S ferredoxin-type" evidence="4">
    <location>
        <begin position="310"/>
        <end position="411"/>
    </location>
</feature>
<dbReference type="InterPro" id="IPR017927">
    <property type="entry name" value="FAD-bd_FR_type"/>
</dbReference>
<dbReference type="Gene3D" id="3.40.50.80">
    <property type="entry name" value="Nucleotide-binding domain of ferredoxin-NADP reductase (FNR) module"/>
    <property type="match status" value="1"/>
</dbReference>
<dbReference type="GO" id="GO:0016491">
    <property type="term" value="F:oxidoreductase activity"/>
    <property type="evidence" value="ECO:0007669"/>
    <property type="project" value="InterPro"/>
</dbReference>
<protein>
    <submittedName>
        <fullName evidence="6">2Fe-2S iron-sulfur cluster binding domain-containing protein</fullName>
    </submittedName>
</protein>
<dbReference type="AlphaFoldDB" id="A0A844GID7"/>
<reference evidence="6 7" key="1">
    <citation type="submission" date="2019-11" db="EMBL/GenBank/DDBJ databases">
        <title>Draft genome sequence of Paludibacterium sp. dN18-1.</title>
        <authorList>
            <person name="Im W.-T."/>
        </authorList>
    </citation>
    <scope>NUCLEOTIDE SEQUENCE [LARGE SCALE GENOMIC DNA]</scope>
    <source>
        <strain evidence="7">dN 18-1</strain>
    </source>
</reference>
<dbReference type="PRINTS" id="PR00371">
    <property type="entry name" value="FPNCR"/>
</dbReference>
<dbReference type="Gene3D" id="2.40.30.10">
    <property type="entry name" value="Translation factors"/>
    <property type="match status" value="1"/>
</dbReference>
<dbReference type="PANTHER" id="PTHR47354:SF5">
    <property type="entry name" value="PROTEIN RFBI"/>
    <property type="match status" value="1"/>
</dbReference>
<dbReference type="InterPro" id="IPR017938">
    <property type="entry name" value="Riboflavin_synthase-like_b-brl"/>
</dbReference>
<dbReference type="InterPro" id="IPR012675">
    <property type="entry name" value="Beta-grasp_dom_sf"/>
</dbReference>
<dbReference type="SUPFAM" id="SSF52343">
    <property type="entry name" value="Ferredoxin reductase-like, C-terminal NADP-linked domain"/>
    <property type="match status" value="1"/>
</dbReference>
<dbReference type="PROSITE" id="PS51085">
    <property type="entry name" value="2FE2S_FER_2"/>
    <property type="match status" value="1"/>
</dbReference>
<dbReference type="InterPro" id="IPR001433">
    <property type="entry name" value="OxRdtase_FAD/NAD-bd"/>
</dbReference>
<dbReference type="PRINTS" id="PR00410">
    <property type="entry name" value="PHEHYDRXLASE"/>
</dbReference>
<dbReference type="PANTHER" id="PTHR47354">
    <property type="entry name" value="NADH OXIDOREDUCTASE HCR"/>
    <property type="match status" value="1"/>
</dbReference>
<dbReference type="SUPFAM" id="SSF63380">
    <property type="entry name" value="Riboflavin synthase domain-like"/>
    <property type="match status" value="1"/>
</dbReference>
<name>A0A844GID7_9NEIS</name>
<dbReference type="Pfam" id="PF00111">
    <property type="entry name" value="Fer2"/>
    <property type="match status" value="1"/>
</dbReference>
<keyword evidence="7" id="KW-1185">Reference proteome</keyword>
<dbReference type="EMBL" id="WLYX01000002">
    <property type="protein sequence ID" value="MTD34235.1"/>
    <property type="molecule type" value="Genomic_DNA"/>
</dbReference>
<keyword evidence="2" id="KW-0411">Iron-sulfur</keyword>
<feature type="domain" description="FAD-binding FR-type" evidence="5">
    <location>
        <begin position="63"/>
        <end position="163"/>
    </location>
</feature>
<dbReference type="SUPFAM" id="SSF54292">
    <property type="entry name" value="2Fe-2S ferredoxin-like"/>
    <property type="match status" value="1"/>
</dbReference>
<dbReference type="InterPro" id="IPR039261">
    <property type="entry name" value="FNR_nucleotide-bd"/>
</dbReference>
<dbReference type="InterPro" id="IPR036010">
    <property type="entry name" value="2Fe-2S_ferredoxin-like_sf"/>
</dbReference>
<keyword evidence="2" id="KW-0001">2Fe-2S</keyword>
<dbReference type="InterPro" id="IPR001041">
    <property type="entry name" value="2Fe-2S_ferredoxin-type"/>
</dbReference>
<dbReference type="InterPro" id="IPR008333">
    <property type="entry name" value="Cbr1-like_FAD-bd_dom"/>
</dbReference>
<dbReference type="InterPro" id="IPR050415">
    <property type="entry name" value="MRET"/>
</dbReference>
<dbReference type="CDD" id="cd00207">
    <property type="entry name" value="fer2"/>
    <property type="match status" value="1"/>
</dbReference>
<evidence type="ECO:0000259" key="4">
    <source>
        <dbReference type="PROSITE" id="PS51085"/>
    </source>
</evidence>
<dbReference type="GO" id="GO:0051537">
    <property type="term" value="F:2 iron, 2 sulfur cluster binding"/>
    <property type="evidence" value="ECO:0007669"/>
    <property type="project" value="UniProtKB-KW"/>
</dbReference>
<keyword evidence="2" id="KW-0408">Iron</keyword>
<dbReference type="PROSITE" id="PS51384">
    <property type="entry name" value="FAD_FR"/>
    <property type="match status" value="1"/>
</dbReference>
<sequence>MSGAVTKTSSTQYIPLFTPVFNPIWTGNILKTGPCNRASNLLGYCQQFNEMPSRKDAMSSYDSNFYELEVLDKEFLNNSVVRLRMVSPQKRGMEYQAGQFLNIELADGDVRSYSMANVWANDGVIELHIRLHKHGKFSELLRTEIEPGSRLKVHGPYGNCTRVNPASTSSKILMLATGTGLAPLKALLEQILEAGSKNPVWLYWGGRGSSDLYFSKQMRDLENAFGKFHYIPVLSNPEPAWSGEVGYIQQVAARDHPSLNDDYVYACGAPAMVNAARVILTKTCNLPDQAFFADAFGQLVTGSVTPNQLVKVSMHGPNGQSTQLNLPEGSSLMEALRIGGHIKGICGGHASCGTCRVNINPKWVEKLKPVSHAEKRLLTTLDEFRSGDRLACQLIVTKTLMGLDFTIPDHLW</sequence>
<proteinExistence type="predicted"/>
<organism evidence="6 7">
    <name type="scientific">Paludibacterium denitrificans</name>
    <dbReference type="NCBI Taxonomy" id="2675226"/>
    <lineage>
        <taxon>Bacteria</taxon>
        <taxon>Pseudomonadati</taxon>
        <taxon>Pseudomonadota</taxon>
        <taxon>Betaproteobacteria</taxon>
        <taxon>Neisseriales</taxon>
        <taxon>Chromobacteriaceae</taxon>
        <taxon>Paludibacterium</taxon>
    </lineage>
</organism>
<evidence type="ECO:0000256" key="1">
    <source>
        <dbReference type="ARBA" id="ARBA00001974"/>
    </source>
</evidence>
<accession>A0A844GID7</accession>
<evidence type="ECO:0000259" key="5">
    <source>
        <dbReference type="PROSITE" id="PS51384"/>
    </source>
</evidence>
<evidence type="ECO:0000256" key="3">
    <source>
        <dbReference type="ARBA" id="ARBA00034078"/>
    </source>
</evidence>
<comment type="caution">
    <text evidence="6">The sequence shown here is derived from an EMBL/GenBank/DDBJ whole genome shotgun (WGS) entry which is preliminary data.</text>
</comment>
<evidence type="ECO:0000256" key="2">
    <source>
        <dbReference type="ARBA" id="ARBA00022714"/>
    </source>
</evidence>
<dbReference type="Pfam" id="PF00970">
    <property type="entry name" value="FAD_binding_6"/>
    <property type="match status" value="1"/>
</dbReference>
<gene>
    <name evidence="6" type="ORF">GKE73_17960</name>
</gene>
<dbReference type="InterPro" id="IPR001709">
    <property type="entry name" value="Flavoprot_Pyr_Nucl_cyt_Rdtase"/>
</dbReference>
<dbReference type="Gene3D" id="3.10.20.30">
    <property type="match status" value="1"/>
</dbReference>
<dbReference type="CDD" id="cd06189">
    <property type="entry name" value="flavin_oxioreductase"/>
    <property type="match status" value="1"/>
</dbReference>
<dbReference type="Pfam" id="PF00175">
    <property type="entry name" value="NAD_binding_1"/>
    <property type="match status" value="1"/>
</dbReference>
<dbReference type="Proteomes" id="UP000446658">
    <property type="component" value="Unassembled WGS sequence"/>
</dbReference>
<evidence type="ECO:0000313" key="7">
    <source>
        <dbReference type="Proteomes" id="UP000446658"/>
    </source>
</evidence>
<comment type="cofactor">
    <cofactor evidence="3">
        <name>[2Fe-2S] cluster</name>
        <dbReference type="ChEBI" id="CHEBI:190135"/>
    </cofactor>
</comment>